<feature type="compositionally biased region" description="Low complexity" evidence="9">
    <location>
        <begin position="123"/>
        <end position="132"/>
    </location>
</feature>
<evidence type="ECO:0000256" key="7">
    <source>
        <dbReference type="ARBA" id="ARBA00023319"/>
    </source>
</evidence>
<keyword evidence="2" id="KW-0963">Cytoplasm</keyword>
<comment type="similarity">
    <text evidence="8">Belongs to the myotilin/palladin family.</text>
</comment>
<sequence>MARRLPGANGATVFNIEEPGEETARQEYKVSSCKHRLENRLERAPVDAAGDEVQFGDVPILEGMPETFTCRVAGNPKPKICWFKDGKQISPKSDHCTCSKPAIHSLHTIASTLDDDGSYIIMGPSPHSPSGHPHVRRSHSRSRDSGDENEPIQEWFFRPHFLQAPVDLTVQEGKLCRMHCKVSGLPTSDRSWQLDGKPIRPDNAHKMLVRENGVHSLIVEPVTSHDTFIYTGIATNQAGQNSVSLELAIAAKEKLQNTGVADGYPVRLECHVLGVPPPPIFWNKEDESPTRMSMHQDNHGYICLLIQGAAKEDAGWYTMSAKSEAGIVSCTARVDIYTQWRQKSQSSKPKNVRPSASRYAAVSDHGLHIKAEFQPEANPSPLSLNAALVESENL</sequence>
<evidence type="ECO:0000256" key="1">
    <source>
        <dbReference type="ARBA" id="ARBA00004216"/>
    </source>
</evidence>
<reference evidence="11" key="1">
    <citation type="submission" date="2025-08" db="UniProtKB">
        <authorList>
            <consortium name="Ensembl"/>
        </authorList>
    </citation>
    <scope>IDENTIFICATION</scope>
</reference>
<keyword evidence="3" id="KW-0597">Phosphoprotein</keyword>
<dbReference type="AlphaFoldDB" id="A0A2K5E192"/>
<dbReference type="InterPro" id="IPR003599">
    <property type="entry name" value="Ig_sub"/>
</dbReference>
<evidence type="ECO:0000256" key="6">
    <source>
        <dbReference type="ARBA" id="ARBA00023203"/>
    </source>
</evidence>
<dbReference type="OMA" id="WRISVAN"/>
<comment type="subcellular location">
    <subcellularLocation>
        <location evidence="1">Cytoplasm</location>
        <location evidence="1">Myofibril</location>
        <location evidence="1">Sarcomere</location>
        <location evidence="1">Z line</location>
    </subcellularLocation>
</comment>
<keyword evidence="4" id="KW-0677">Repeat</keyword>
<evidence type="ECO:0000256" key="3">
    <source>
        <dbReference type="ARBA" id="ARBA00022553"/>
    </source>
</evidence>
<keyword evidence="5" id="KW-1015">Disulfide bond</keyword>
<evidence type="ECO:0000256" key="5">
    <source>
        <dbReference type="ARBA" id="ARBA00023157"/>
    </source>
</evidence>
<dbReference type="Pfam" id="PF07679">
    <property type="entry name" value="I-set"/>
    <property type="match status" value="3"/>
</dbReference>
<feature type="domain" description="Ig-like" evidence="10">
    <location>
        <begin position="245"/>
        <end position="335"/>
    </location>
</feature>
<keyword evidence="7" id="KW-0393">Immunoglobulin domain</keyword>
<dbReference type="GO" id="GO:0003779">
    <property type="term" value="F:actin binding"/>
    <property type="evidence" value="ECO:0007669"/>
    <property type="project" value="UniProtKB-KW"/>
</dbReference>
<dbReference type="GeneTree" id="ENSGT00940000153441"/>
<dbReference type="InterPro" id="IPR007110">
    <property type="entry name" value="Ig-like_dom"/>
</dbReference>
<dbReference type="PANTHER" id="PTHR47633:SF4">
    <property type="entry name" value="MYOPALLADIN ISOFORM X1"/>
    <property type="match status" value="1"/>
</dbReference>
<dbReference type="Ensembl" id="ENSANAT00000044987.1">
    <property type="protein sequence ID" value="ENSANAP00000027010.1"/>
    <property type="gene ID" value="ENSANAG00000031304.1"/>
</dbReference>
<dbReference type="SMART" id="SM00409">
    <property type="entry name" value="IG"/>
    <property type="match status" value="3"/>
</dbReference>
<keyword evidence="12" id="KW-1185">Reference proteome</keyword>
<dbReference type="FunFam" id="2.60.40.10:FF:000032">
    <property type="entry name" value="palladin isoform X1"/>
    <property type="match status" value="2"/>
</dbReference>
<evidence type="ECO:0000313" key="12">
    <source>
        <dbReference type="Proteomes" id="UP000233020"/>
    </source>
</evidence>
<proteinExistence type="inferred from homology"/>
<dbReference type="Gene3D" id="2.60.40.10">
    <property type="entry name" value="Immunoglobulins"/>
    <property type="match status" value="3"/>
</dbReference>
<dbReference type="InterPro" id="IPR003598">
    <property type="entry name" value="Ig_sub2"/>
</dbReference>
<evidence type="ECO:0000256" key="2">
    <source>
        <dbReference type="ARBA" id="ARBA00022490"/>
    </source>
</evidence>
<feature type="region of interest" description="Disordered" evidence="9">
    <location>
        <begin position="122"/>
        <end position="149"/>
    </location>
</feature>
<keyword evidence="6" id="KW-0009">Actin-binding</keyword>
<evidence type="ECO:0000313" key="11">
    <source>
        <dbReference type="Ensembl" id="ENSANAP00000027010.1"/>
    </source>
</evidence>
<dbReference type="GO" id="GO:0030018">
    <property type="term" value="C:Z disc"/>
    <property type="evidence" value="ECO:0007669"/>
    <property type="project" value="UniProtKB-SubCell"/>
</dbReference>
<feature type="domain" description="Ig-like" evidence="10">
    <location>
        <begin position="45"/>
        <end position="119"/>
    </location>
</feature>
<evidence type="ECO:0000256" key="4">
    <source>
        <dbReference type="ARBA" id="ARBA00022737"/>
    </source>
</evidence>
<protein>
    <recommendedName>
        <fullName evidence="10">Ig-like domain-containing protein</fullName>
    </recommendedName>
</protein>
<evidence type="ECO:0000256" key="9">
    <source>
        <dbReference type="SAM" id="MobiDB-lite"/>
    </source>
</evidence>
<reference evidence="11" key="2">
    <citation type="submission" date="2025-09" db="UniProtKB">
        <authorList>
            <consortium name="Ensembl"/>
        </authorList>
    </citation>
    <scope>IDENTIFICATION</scope>
</reference>
<accession>A0A2K5E192</accession>
<organism evidence="11 12">
    <name type="scientific">Aotus nancymaae</name>
    <name type="common">Ma's night monkey</name>
    <dbReference type="NCBI Taxonomy" id="37293"/>
    <lineage>
        <taxon>Eukaryota</taxon>
        <taxon>Metazoa</taxon>
        <taxon>Chordata</taxon>
        <taxon>Craniata</taxon>
        <taxon>Vertebrata</taxon>
        <taxon>Euteleostomi</taxon>
        <taxon>Mammalia</taxon>
        <taxon>Eutheria</taxon>
        <taxon>Euarchontoglires</taxon>
        <taxon>Primates</taxon>
        <taxon>Haplorrhini</taxon>
        <taxon>Platyrrhini</taxon>
        <taxon>Aotidae</taxon>
        <taxon>Aotus</taxon>
    </lineage>
</organism>
<dbReference type="GO" id="GO:0004672">
    <property type="term" value="F:protein kinase activity"/>
    <property type="evidence" value="ECO:0007669"/>
    <property type="project" value="TreeGrafter"/>
</dbReference>
<dbReference type="FunFam" id="2.60.40.10:FF:001108">
    <property type="entry name" value="palladin isoform X2"/>
    <property type="match status" value="1"/>
</dbReference>
<evidence type="ECO:0000259" key="10">
    <source>
        <dbReference type="PROSITE" id="PS50835"/>
    </source>
</evidence>
<dbReference type="InterPro" id="IPR013783">
    <property type="entry name" value="Ig-like_fold"/>
</dbReference>
<dbReference type="STRING" id="37293.ENSANAP00000027010"/>
<dbReference type="InterPro" id="IPR036179">
    <property type="entry name" value="Ig-like_dom_sf"/>
</dbReference>
<dbReference type="SUPFAM" id="SSF48726">
    <property type="entry name" value="Immunoglobulin"/>
    <property type="match status" value="3"/>
</dbReference>
<dbReference type="PROSITE" id="PS50835">
    <property type="entry name" value="IG_LIKE"/>
    <property type="match status" value="3"/>
</dbReference>
<dbReference type="InterPro" id="IPR013098">
    <property type="entry name" value="Ig_I-set"/>
</dbReference>
<dbReference type="SMART" id="SM00408">
    <property type="entry name" value="IGc2"/>
    <property type="match status" value="3"/>
</dbReference>
<dbReference type="Proteomes" id="UP000233020">
    <property type="component" value="Unplaced"/>
</dbReference>
<feature type="domain" description="Ig-like" evidence="10">
    <location>
        <begin position="159"/>
        <end position="244"/>
    </location>
</feature>
<dbReference type="PANTHER" id="PTHR47633">
    <property type="entry name" value="IMMUNOGLOBULIN"/>
    <property type="match status" value="1"/>
</dbReference>
<evidence type="ECO:0000256" key="8">
    <source>
        <dbReference type="ARBA" id="ARBA00061540"/>
    </source>
</evidence>
<name>A0A2K5E192_AOTNA</name>